<dbReference type="InterPro" id="IPR025734">
    <property type="entry name" value="EspG"/>
</dbReference>
<evidence type="ECO:0008006" key="7">
    <source>
        <dbReference type="Google" id="ProtNLM"/>
    </source>
</evidence>
<protein>
    <recommendedName>
        <fullName evidence="7">ESX secretion-associated protein EspG</fullName>
    </recommendedName>
</protein>
<evidence type="ECO:0000313" key="5">
    <source>
        <dbReference type="EMBL" id="GGN85915.1"/>
    </source>
</evidence>
<accession>A0ABQ2KM08</accession>
<gene>
    <name evidence="5" type="ORF">GCM10011610_40670</name>
</gene>
<sequence length="259" mass="28706">MTAVLEFTPVEFAALYEELKEDGLPQPLSYRGVPQTYSESVRIKREAWQALRRRGGAELTQLVEALTRPDIRVIARGVDGLDPANPKRSLRILGVRKGDDAFLVRQEPGETMLDSAGFTVTRHDALALGDAVAAAFPSADAGRRRDFELVDRMAQDIDFSFGRSLVHDTGDDPAADGADFLQQPEDLTGTIEFEQGSSRFGPRGILRLYLVWRDVVDDGRYVIVPGTPARVVPADRRRMVSLINMNIAEIVRAIKDDRA</sequence>
<comment type="caution">
    <text evidence="5">The sequence shown here is derived from an EMBL/GenBank/DDBJ whole genome shotgun (WGS) entry which is preliminary data.</text>
</comment>
<dbReference type="RefSeq" id="WP_189030525.1">
    <property type="nucleotide sequence ID" value="NZ_BMNE01000004.1"/>
</dbReference>
<dbReference type="EMBL" id="BMNE01000004">
    <property type="protein sequence ID" value="GGN85915.1"/>
    <property type="molecule type" value="Genomic_DNA"/>
</dbReference>
<name>A0ABQ2KM08_9NOCA</name>
<evidence type="ECO:0000256" key="4">
    <source>
        <dbReference type="ARBA" id="ARBA00023186"/>
    </source>
</evidence>
<keyword evidence="6" id="KW-1185">Reference proteome</keyword>
<evidence type="ECO:0000256" key="3">
    <source>
        <dbReference type="ARBA" id="ARBA00022490"/>
    </source>
</evidence>
<keyword evidence="4" id="KW-0143">Chaperone</keyword>
<evidence type="ECO:0000256" key="1">
    <source>
        <dbReference type="ARBA" id="ARBA00004496"/>
    </source>
</evidence>
<keyword evidence="3" id="KW-0963">Cytoplasm</keyword>
<dbReference type="Pfam" id="PF14011">
    <property type="entry name" value="ESX-1_EspG"/>
    <property type="match status" value="1"/>
</dbReference>
<comment type="similarity">
    <text evidence="2">Belongs to the EspG family.</text>
</comment>
<reference evidence="6" key="1">
    <citation type="journal article" date="2019" name="Int. J. Syst. Evol. Microbiol.">
        <title>The Global Catalogue of Microorganisms (GCM) 10K type strain sequencing project: providing services to taxonomists for standard genome sequencing and annotation.</title>
        <authorList>
            <consortium name="The Broad Institute Genomics Platform"/>
            <consortium name="The Broad Institute Genome Sequencing Center for Infectious Disease"/>
            <person name="Wu L."/>
            <person name="Ma J."/>
        </authorList>
    </citation>
    <scope>NUCLEOTIDE SEQUENCE [LARGE SCALE GENOMIC DNA]</scope>
    <source>
        <strain evidence="6">CGMCC 4.7329</strain>
    </source>
</reference>
<organism evidence="5 6">
    <name type="scientific">Nocardia rhizosphaerihabitans</name>
    <dbReference type="NCBI Taxonomy" id="1691570"/>
    <lineage>
        <taxon>Bacteria</taxon>
        <taxon>Bacillati</taxon>
        <taxon>Actinomycetota</taxon>
        <taxon>Actinomycetes</taxon>
        <taxon>Mycobacteriales</taxon>
        <taxon>Nocardiaceae</taxon>
        <taxon>Nocardia</taxon>
    </lineage>
</organism>
<proteinExistence type="inferred from homology"/>
<evidence type="ECO:0000256" key="2">
    <source>
        <dbReference type="ARBA" id="ARBA00006411"/>
    </source>
</evidence>
<evidence type="ECO:0000313" key="6">
    <source>
        <dbReference type="Proteomes" id="UP000658127"/>
    </source>
</evidence>
<dbReference type="Proteomes" id="UP000658127">
    <property type="component" value="Unassembled WGS sequence"/>
</dbReference>
<comment type="subcellular location">
    <subcellularLocation>
        <location evidence="1">Cytoplasm</location>
    </subcellularLocation>
</comment>